<sequence length="202" mass="23200">MKIISKKTKEKRDSEFEKIKELYKSYKTVMMVDMKGIQTTHLQELKHIMKKDAKITVTKKRIYLKAIENKKLNDFMTNCTANTFLLFSNNNFTELVKKLSKIKLISYLNKGDICSKAITMDKGVVIKDNAPLPTHNYKKLRSAGIPVRLDGNIILDDKYELISKGDVVDTKMANILKVLGYKLNEISFKVICGLQGEEFIKI</sequence>
<reference evidence="3 4" key="1">
    <citation type="submission" date="2019-01" db="EMBL/GenBank/DDBJ databases">
        <title>Genomes sequencing and comparative genomics of infectious freshwater microsporidia, Cucumispora dikerogammari and Thelohania contejeani.</title>
        <authorList>
            <person name="Cormier A."/>
            <person name="Giraud I."/>
            <person name="Wattier R."/>
            <person name="Teixeira M."/>
            <person name="Grandjean F."/>
            <person name="Rigaud T."/>
            <person name="Cordaux R."/>
        </authorList>
    </citation>
    <scope>NUCLEOTIDE SEQUENCE [LARGE SCALE GENOMIC DNA]</scope>
    <source>
        <strain evidence="3">T1</strain>
        <tissue evidence="3">Spores</tissue>
    </source>
</reference>
<dbReference type="Gene3D" id="3.90.105.20">
    <property type="match status" value="1"/>
</dbReference>
<dbReference type="PANTHER" id="PTHR45841">
    <property type="entry name" value="MRNA TURNOVER PROTEIN 4 MRTO4"/>
    <property type="match status" value="1"/>
</dbReference>
<protein>
    <submittedName>
        <fullName evidence="3">50S ribosomal protein L10</fullName>
    </submittedName>
</protein>
<dbReference type="Pfam" id="PF17777">
    <property type="entry name" value="RL10P_insert"/>
    <property type="match status" value="1"/>
</dbReference>
<dbReference type="InterPro" id="IPR040637">
    <property type="entry name" value="Ribosomal_uL10-like_insert"/>
</dbReference>
<dbReference type="PANTHER" id="PTHR45841:SF1">
    <property type="entry name" value="MRNA TURNOVER PROTEIN 4 HOMOLOG"/>
    <property type="match status" value="1"/>
</dbReference>
<dbReference type="SUPFAM" id="SSF160369">
    <property type="entry name" value="Ribosomal protein L10-like"/>
    <property type="match status" value="1"/>
</dbReference>
<evidence type="ECO:0000313" key="3">
    <source>
        <dbReference type="EMBL" id="KAF7684738.1"/>
    </source>
</evidence>
<dbReference type="GO" id="GO:0005840">
    <property type="term" value="C:ribosome"/>
    <property type="evidence" value="ECO:0007669"/>
    <property type="project" value="UniProtKB-KW"/>
</dbReference>
<comment type="caution">
    <text evidence="3">The sequence shown here is derived from an EMBL/GenBank/DDBJ whole genome shotgun (WGS) entry which is preliminary data.</text>
</comment>
<evidence type="ECO:0000259" key="2">
    <source>
        <dbReference type="Pfam" id="PF17777"/>
    </source>
</evidence>
<organism evidence="3 4">
    <name type="scientific">Astathelohania contejeani</name>
    <dbReference type="NCBI Taxonomy" id="164912"/>
    <lineage>
        <taxon>Eukaryota</taxon>
        <taxon>Fungi</taxon>
        <taxon>Fungi incertae sedis</taxon>
        <taxon>Microsporidia</taxon>
        <taxon>Astathelohaniidae</taxon>
        <taxon>Astathelohania</taxon>
    </lineage>
</organism>
<proteinExistence type="inferred from homology"/>
<keyword evidence="3" id="KW-0687">Ribonucleoprotein</keyword>
<comment type="similarity">
    <text evidence="1">Belongs to the universal ribosomal protein uL10 family.</text>
</comment>
<accession>A0ABQ7I2U3</accession>
<dbReference type="InterPro" id="IPR043164">
    <property type="entry name" value="Ribosomal_uL10-like_insert_sf"/>
</dbReference>
<dbReference type="Proteomes" id="UP001516464">
    <property type="component" value="Unassembled WGS sequence"/>
</dbReference>
<dbReference type="EMBL" id="SBIQ01000003">
    <property type="protein sequence ID" value="KAF7684738.1"/>
    <property type="molecule type" value="Genomic_DNA"/>
</dbReference>
<keyword evidence="3" id="KW-0689">Ribosomal protein</keyword>
<evidence type="ECO:0000313" key="4">
    <source>
        <dbReference type="Proteomes" id="UP001516464"/>
    </source>
</evidence>
<feature type="domain" description="Large ribosomal subunit protein uL10-like insertion" evidence="2">
    <location>
        <begin position="110"/>
        <end position="180"/>
    </location>
</feature>
<gene>
    <name evidence="3" type="primary">rpl10</name>
    <name evidence="3" type="ORF">TCON_0110</name>
</gene>
<dbReference type="Gene3D" id="3.30.70.1730">
    <property type="match status" value="1"/>
</dbReference>
<name>A0ABQ7I2U3_9MICR</name>
<dbReference type="InterPro" id="IPR001790">
    <property type="entry name" value="Ribosomal_uL10"/>
</dbReference>
<dbReference type="InterPro" id="IPR043141">
    <property type="entry name" value="Ribosomal_uL10-like_sf"/>
</dbReference>
<evidence type="ECO:0000256" key="1">
    <source>
        <dbReference type="ARBA" id="ARBA00008889"/>
    </source>
</evidence>
<dbReference type="InterPro" id="IPR051742">
    <property type="entry name" value="Ribosome_Assembly_uL10"/>
</dbReference>
<dbReference type="Pfam" id="PF00466">
    <property type="entry name" value="Ribosomal_L10"/>
    <property type="match status" value="1"/>
</dbReference>
<keyword evidence="4" id="KW-1185">Reference proteome</keyword>